<dbReference type="Proteomes" id="UP000029120">
    <property type="component" value="Chromosome 3"/>
</dbReference>
<dbReference type="OrthoDB" id="1114316at2759"/>
<organism evidence="1 2">
    <name type="scientific">Arabis alpina</name>
    <name type="common">Alpine rock-cress</name>
    <dbReference type="NCBI Taxonomy" id="50452"/>
    <lineage>
        <taxon>Eukaryota</taxon>
        <taxon>Viridiplantae</taxon>
        <taxon>Streptophyta</taxon>
        <taxon>Embryophyta</taxon>
        <taxon>Tracheophyta</taxon>
        <taxon>Spermatophyta</taxon>
        <taxon>Magnoliopsida</taxon>
        <taxon>eudicotyledons</taxon>
        <taxon>Gunneridae</taxon>
        <taxon>Pentapetalae</taxon>
        <taxon>rosids</taxon>
        <taxon>malvids</taxon>
        <taxon>Brassicales</taxon>
        <taxon>Brassicaceae</taxon>
        <taxon>Arabideae</taxon>
        <taxon>Arabis</taxon>
    </lineage>
</organism>
<accession>A0A087HAM9</accession>
<evidence type="ECO:0000313" key="1">
    <source>
        <dbReference type="EMBL" id="KFK39181.1"/>
    </source>
</evidence>
<keyword evidence="2" id="KW-1185">Reference proteome</keyword>
<proteinExistence type="predicted"/>
<gene>
    <name evidence="1" type="ordered locus">AALP_Aa3g210700</name>
</gene>
<dbReference type="AlphaFoldDB" id="A0A087HAM9"/>
<protein>
    <submittedName>
        <fullName evidence="1">Uncharacterized protein</fullName>
    </submittedName>
</protein>
<name>A0A087HAM9_ARAAL</name>
<dbReference type="Gramene" id="KFK39181">
    <property type="protein sequence ID" value="KFK39181"/>
    <property type="gene ID" value="AALP_AA3G210700"/>
</dbReference>
<dbReference type="EMBL" id="CM002871">
    <property type="protein sequence ID" value="KFK39181.1"/>
    <property type="molecule type" value="Genomic_DNA"/>
</dbReference>
<evidence type="ECO:0000313" key="2">
    <source>
        <dbReference type="Proteomes" id="UP000029120"/>
    </source>
</evidence>
<sequence>MSSESSTSVKLDRKRIHRDPDITLAHASDYRSDRVETDECTSGGERGSLINFRTAAPISPGPGLGHGIKLDDCNDVASSMRSSMVYTLTPVGGWDGIAIRYPGALQKDLLMAVVVLAAERGGVVNLDEFEEISSFSPIGNTGHFYISPRGGYQLVAGHSSQAQEALGSGDRVEKVARFNTTGLPVEVDHLYAGAVFRVGIAERLSSSPRDFVFDFRGGGKHISQVPSACLQFVRCVRGGPDFLSPPRDDSSLSDPDMRFAMSAISMLAGYNFLSDVWYASDQKNRKLNVQNGELVTESNRSLEARREAELEVELESKVTALTLALAEAEEVKKNEVSQIEGEVAELKSSSKDAVARAVEEAKKRAKDKICRSLEVMEERSRAQTEVDRLASLASQVVGPIRRMDKAAKEGAPIDAAKKEKLEARFAAYTAEADQIVLPSLHVDSSDDEEAEPRWNVALNISLSDSSDEEAERTEVYGRMSVAGKIPALTRAEIEEVTSGEAQDRMDQLELELFEGEAEGNAELAGAEELATTKEPVAAEESAATDVVDAATVEPIAPLFPDSNHEEQEAAPRSLVIDRVFLFRAATFMHDGGLSPAMRSWARLTYTFEKAAYVPEIGSSHS</sequence>
<reference evidence="2" key="1">
    <citation type="journal article" date="2015" name="Nat. Plants">
        <title>Genome expansion of Arabis alpina linked with retrotransposition and reduced symmetric DNA methylation.</title>
        <authorList>
            <person name="Willing E.M."/>
            <person name="Rawat V."/>
            <person name="Mandakova T."/>
            <person name="Maumus F."/>
            <person name="James G.V."/>
            <person name="Nordstroem K.J."/>
            <person name="Becker C."/>
            <person name="Warthmann N."/>
            <person name="Chica C."/>
            <person name="Szarzynska B."/>
            <person name="Zytnicki M."/>
            <person name="Albani M.C."/>
            <person name="Kiefer C."/>
            <person name="Bergonzi S."/>
            <person name="Castaings L."/>
            <person name="Mateos J.L."/>
            <person name="Berns M.C."/>
            <person name="Bujdoso N."/>
            <person name="Piofczyk T."/>
            <person name="de Lorenzo L."/>
            <person name="Barrero-Sicilia C."/>
            <person name="Mateos I."/>
            <person name="Piednoel M."/>
            <person name="Hagmann J."/>
            <person name="Chen-Min-Tao R."/>
            <person name="Iglesias-Fernandez R."/>
            <person name="Schuster S.C."/>
            <person name="Alonso-Blanco C."/>
            <person name="Roudier F."/>
            <person name="Carbonero P."/>
            <person name="Paz-Ares J."/>
            <person name="Davis S.J."/>
            <person name="Pecinka A."/>
            <person name="Quesneville H."/>
            <person name="Colot V."/>
            <person name="Lysak M.A."/>
            <person name="Weigel D."/>
            <person name="Coupland G."/>
            <person name="Schneeberger K."/>
        </authorList>
    </citation>
    <scope>NUCLEOTIDE SEQUENCE [LARGE SCALE GENOMIC DNA]</scope>
    <source>
        <strain evidence="2">cv. Pajares</strain>
    </source>
</reference>